<dbReference type="Proteomes" id="UP000678895">
    <property type="component" value="Unassembled WGS sequence"/>
</dbReference>
<evidence type="ECO:0008006" key="3">
    <source>
        <dbReference type="Google" id="ProtNLM"/>
    </source>
</evidence>
<comment type="caution">
    <text evidence="1">The sequence shown here is derived from an EMBL/GenBank/DDBJ whole genome shotgun (WGS) entry which is preliminary data.</text>
</comment>
<keyword evidence="2" id="KW-1185">Reference proteome</keyword>
<dbReference type="Pfam" id="PF10934">
    <property type="entry name" value="Sheath_initiator"/>
    <property type="match status" value="1"/>
</dbReference>
<dbReference type="InterPro" id="IPR020288">
    <property type="entry name" value="Sheath_initiator"/>
</dbReference>
<proteinExistence type="predicted"/>
<evidence type="ECO:0000313" key="2">
    <source>
        <dbReference type="Proteomes" id="UP000678895"/>
    </source>
</evidence>
<dbReference type="EMBL" id="BORS01000001">
    <property type="protein sequence ID" value="GIO40394.1"/>
    <property type="molecule type" value="Genomic_DNA"/>
</dbReference>
<organism evidence="1 2">
    <name type="scientific">Paenibacillus apis</name>
    <dbReference type="NCBI Taxonomy" id="1792174"/>
    <lineage>
        <taxon>Bacteria</taxon>
        <taxon>Bacillati</taxon>
        <taxon>Bacillota</taxon>
        <taxon>Bacilli</taxon>
        <taxon>Bacillales</taxon>
        <taxon>Paenibacillaceae</taxon>
        <taxon>Paenibacillus</taxon>
    </lineage>
</organism>
<accession>A0A919XYI5</accession>
<name>A0A919XYI5_9BACL</name>
<gene>
    <name evidence="1" type="ORF">J41TS4_01520</name>
</gene>
<evidence type="ECO:0000313" key="1">
    <source>
        <dbReference type="EMBL" id="GIO40394.1"/>
    </source>
</evidence>
<sequence>MADSLFPESMKDSWNEGIEAENESSEISFGRSWRFDFDQGEFVLTPTRKIASCTGTDAWVMWCRKAIRTPRYRHLIYSWSYGQELDELIGKGYSRAVLESEIQRMVSEALLVDPRTADVDGFYFSWQEAGCSFTCQVTNIYDEVLRLEGSVGDG</sequence>
<reference evidence="1" key="1">
    <citation type="submission" date="2021-03" db="EMBL/GenBank/DDBJ databases">
        <title>Antimicrobial resistance genes in bacteria isolated from Japanese honey, and their potential for conferring macrolide and lincosamide resistance in the American foulbrood pathogen Paenibacillus larvae.</title>
        <authorList>
            <person name="Okamoto M."/>
            <person name="Kumagai M."/>
            <person name="Kanamori H."/>
            <person name="Takamatsu D."/>
        </authorList>
    </citation>
    <scope>NUCLEOTIDE SEQUENCE</scope>
    <source>
        <strain evidence="1">J41TS4</strain>
    </source>
</reference>
<dbReference type="AlphaFoldDB" id="A0A919XYI5"/>
<protein>
    <recommendedName>
        <fullName evidence="3">DUF2634 domain-containing protein</fullName>
    </recommendedName>
</protein>